<dbReference type="InterPro" id="IPR020841">
    <property type="entry name" value="PKS_Beta-ketoAc_synthase_dom"/>
</dbReference>
<keyword evidence="6" id="KW-1185">Reference proteome</keyword>
<dbReference type="InterPro" id="IPR014031">
    <property type="entry name" value="Ketoacyl_synth_C"/>
</dbReference>
<dbReference type="Pfam" id="PF00109">
    <property type="entry name" value="ketoacyl-synt"/>
    <property type="match status" value="1"/>
</dbReference>
<protein>
    <submittedName>
        <fullName evidence="5">3-oxoacyl-[acyl-carrier-protein] synthase 2</fullName>
    </submittedName>
</protein>
<dbReference type="Gene3D" id="3.40.47.10">
    <property type="match status" value="1"/>
</dbReference>
<dbReference type="PANTHER" id="PTHR11712">
    <property type="entry name" value="POLYKETIDE SYNTHASE-RELATED"/>
    <property type="match status" value="1"/>
</dbReference>
<dbReference type="InterPro" id="IPR018201">
    <property type="entry name" value="Ketoacyl_synth_AS"/>
</dbReference>
<keyword evidence="2 3" id="KW-0808">Transferase</keyword>
<dbReference type="PANTHER" id="PTHR11712:SF336">
    <property type="entry name" value="3-OXOACYL-[ACYL-CARRIER-PROTEIN] SYNTHASE, MITOCHONDRIAL"/>
    <property type="match status" value="1"/>
</dbReference>
<reference evidence="6" key="1">
    <citation type="submission" date="2018-12" db="EMBL/GenBank/DDBJ databases">
        <title>Tengunoibacter tsumagoiensis gen. nov., sp. nov., Dictyobacter kobayashii sp. nov., D. alpinus sp. nov., and D. joshuensis sp. nov. and description of Dictyobacteraceae fam. nov. within the order Ktedonobacterales isolated from Tengu-no-mugimeshi.</title>
        <authorList>
            <person name="Wang C.M."/>
            <person name="Zheng Y."/>
            <person name="Sakai Y."/>
            <person name="Toyoda A."/>
            <person name="Minakuchi Y."/>
            <person name="Abe K."/>
            <person name="Yokota A."/>
            <person name="Yabe S."/>
        </authorList>
    </citation>
    <scope>NUCLEOTIDE SEQUENCE [LARGE SCALE GENOMIC DNA]</scope>
    <source>
        <strain evidence="6">Uno3</strain>
    </source>
</reference>
<dbReference type="EMBL" id="BIFR01000002">
    <property type="protein sequence ID" value="GCE14919.1"/>
    <property type="molecule type" value="Genomic_DNA"/>
</dbReference>
<dbReference type="CDD" id="cd00834">
    <property type="entry name" value="KAS_I_II"/>
    <property type="match status" value="1"/>
</dbReference>
<gene>
    <name evidence="5" type="ORF">KTT_47780</name>
</gene>
<evidence type="ECO:0000256" key="2">
    <source>
        <dbReference type="ARBA" id="ARBA00022679"/>
    </source>
</evidence>
<comment type="similarity">
    <text evidence="1 3">Belongs to the thiolase-like superfamily. Beta-ketoacyl-ACP synthases family.</text>
</comment>
<dbReference type="InterPro" id="IPR014030">
    <property type="entry name" value="Ketoacyl_synth_N"/>
</dbReference>
<dbReference type="NCBIfam" id="NF005589">
    <property type="entry name" value="PRK07314.1"/>
    <property type="match status" value="1"/>
</dbReference>
<sequence length="420" mass="44552">MKRRVAITGLGAVTPIGNSAPETWNSLINGRSGVGHITTFPLQNQPVHIAGLVKDFDLTTYVPEYRMRRYLSRGAGYGVAAFMQAMADAQIPPGLYQPAEKGVVIGCGVQYPELERMLAMLYQIETTGGKQLPQCAPSDVLIRSHNVGMATMALLGECQGPLIGISTACASSAHAIGEAFRCIQDGDARVMVTGGYDAMTSFIDVLGFTLVGALTSAYNDDPQKASRPFDRDRSGFVLGEGGVVIILEEWESAVSRGAPIYAELVGFASSLNAYRMTDAPPNGDGPIQAMARALKDADLKSEDIDYIVAHGTSTPSNDSCETTAIKAVFGSDAYRLAISSPKSMTGHLTAGSGALNMLAAVYALRDQIIPPTINQDNPDPRLDLNYVPNVAQKRPVRAAMVNAFAFGGTNAALVARQVTN</sequence>
<dbReference type="RefSeq" id="WP_126582445.1">
    <property type="nucleotide sequence ID" value="NZ_BIFR01000002.1"/>
</dbReference>
<dbReference type="SMART" id="SM00825">
    <property type="entry name" value="PKS_KS"/>
    <property type="match status" value="1"/>
</dbReference>
<proteinExistence type="inferred from homology"/>
<accession>A0A402A746</accession>
<dbReference type="Proteomes" id="UP000287352">
    <property type="component" value="Unassembled WGS sequence"/>
</dbReference>
<dbReference type="GO" id="GO:0006633">
    <property type="term" value="P:fatty acid biosynthetic process"/>
    <property type="evidence" value="ECO:0007669"/>
    <property type="project" value="InterPro"/>
</dbReference>
<dbReference type="InterPro" id="IPR016039">
    <property type="entry name" value="Thiolase-like"/>
</dbReference>
<comment type="caution">
    <text evidence="5">The sequence shown here is derived from an EMBL/GenBank/DDBJ whole genome shotgun (WGS) entry which is preliminary data.</text>
</comment>
<evidence type="ECO:0000313" key="6">
    <source>
        <dbReference type="Proteomes" id="UP000287352"/>
    </source>
</evidence>
<evidence type="ECO:0000256" key="1">
    <source>
        <dbReference type="ARBA" id="ARBA00008467"/>
    </source>
</evidence>
<dbReference type="SUPFAM" id="SSF53901">
    <property type="entry name" value="Thiolase-like"/>
    <property type="match status" value="2"/>
</dbReference>
<dbReference type="PROSITE" id="PS00606">
    <property type="entry name" value="KS3_1"/>
    <property type="match status" value="1"/>
</dbReference>
<evidence type="ECO:0000259" key="4">
    <source>
        <dbReference type="PROSITE" id="PS52004"/>
    </source>
</evidence>
<feature type="domain" description="Ketosynthase family 3 (KS3)" evidence="4">
    <location>
        <begin position="2"/>
        <end position="417"/>
    </location>
</feature>
<dbReference type="AlphaFoldDB" id="A0A402A746"/>
<dbReference type="OrthoDB" id="9808669at2"/>
<name>A0A402A746_9CHLR</name>
<organism evidence="5 6">
    <name type="scientific">Tengunoibacter tsumagoiensis</name>
    <dbReference type="NCBI Taxonomy" id="2014871"/>
    <lineage>
        <taxon>Bacteria</taxon>
        <taxon>Bacillati</taxon>
        <taxon>Chloroflexota</taxon>
        <taxon>Ktedonobacteria</taxon>
        <taxon>Ktedonobacterales</taxon>
        <taxon>Dictyobacteraceae</taxon>
        <taxon>Tengunoibacter</taxon>
    </lineage>
</organism>
<dbReference type="GO" id="GO:0004315">
    <property type="term" value="F:3-oxoacyl-[acyl-carrier-protein] synthase activity"/>
    <property type="evidence" value="ECO:0007669"/>
    <property type="project" value="InterPro"/>
</dbReference>
<dbReference type="PROSITE" id="PS52004">
    <property type="entry name" value="KS3_2"/>
    <property type="match status" value="1"/>
</dbReference>
<dbReference type="Pfam" id="PF02801">
    <property type="entry name" value="Ketoacyl-synt_C"/>
    <property type="match status" value="1"/>
</dbReference>
<evidence type="ECO:0000313" key="5">
    <source>
        <dbReference type="EMBL" id="GCE14919.1"/>
    </source>
</evidence>
<evidence type="ECO:0000256" key="3">
    <source>
        <dbReference type="RuleBase" id="RU003694"/>
    </source>
</evidence>
<dbReference type="InterPro" id="IPR000794">
    <property type="entry name" value="Beta-ketoacyl_synthase"/>
</dbReference>